<accession>A0ABT7WBF7</accession>
<proteinExistence type="predicted"/>
<gene>
    <name evidence="2" type="ORF">QU605_02135</name>
</gene>
<sequence>MRNPNVELLLFLKNRLALKAHTKQELVELWQDRNDSGIDEKTVDRNVEFMERLGYEVMRGFDNRKRIYRIIDDYENEILEKIENHLRISETPELANSEIVASAPVQRGIQWVPLLLESINNCRTIEFEHHPYTSDPSKKEVCPVILKEYQGKWHLHGYDIHRKKYRTYGIDRIRDLKQLDKYDWNLLPDLEKEISFFKSRLGAAMPLPGYFKKGDIQPEIIQLRVSDFYLNYLKSKPMHSSQEIIEDDVIHLKKLDTKEAMGFTLVKYYLVPNYDLVKFIMSQLGDVTIENPGKLKKYVNDKFHNLITHISGKHTYTKMD</sequence>
<organism evidence="2 3">
    <name type="scientific">Robiginitalea aurantiaca</name>
    <dbReference type="NCBI Taxonomy" id="3056915"/>
    <lineage>
        <taxon>Bacteria</taxon>
        <taxon>Pseudomonadati</taxon>
        <taxon>Bacteroidota</taxon>
        <taxon>Flavobacteriia</taxon>
        <taxon>Flavobacteriales</taxon>
        <taxon>Flavobacteriaceae</taxon>
        <taxon>Robiginitalea</taxon>
    </lineage>
</organism>
<protein>
    <submittedName>
        <fullName evidence="2">WYL domain-containing protein</fullName>
    </submittedName>
</protein>
<dbReference type="PROSITE" id="PS52050">
    <property type="entry name" value="WYL"/>
    <property type="match status" value="1"/>
</dbReference>
<dbReference type="Pfam" id="PF13280">
    <property type="entry name" value="WYL"/>
    <property type="match status" value="1"/>
</dbReference>
<comment type="caution">
    <text evidence="2">The sequence shown here is derived from an EMBL/GenBank/DDBJ whole genome shotgun (WGS) entry which is preliminary data.</text>
</comment>
<dbReference type="Proteomes" id="UP001174839">
    <property type="component" value="Unassembled WGS sequence"/>
</dbReference>
<dbReference type="InterPro" id="IPR051534">
    <property type="entry name" value="CBASS_pafABC_assoc_protein"/>
</dbReference>
<dbReference type="PANTHER" id="PTHR34580">
    <property type="match status" value="1"/>
</dbReference>
<dbReference type="InterPro" id="IPR026881">
    <property type="entry name" value="WYL_dom"/>
</dbReference>
<evidence type="ECO:0000313" key="3">
    <source>
        <dbReference type="Proteomes" id="UP001174839"/>
    </source>
</evidence>
<name>A0ABT7WBF7_9FLAO</name>
<evidence type="ECO:0000313" key="2">
    <source>
        <dbReference type="EMBL" id="MDM9630251.1"/>
    </source>
</evidence>
<feature type="domain" description="WYL" evidence="1">
    <location>
        <begin position="114"/>
        <end position="177"/>
    </location>
</feature>
<dbReference type="PANTHER" id="PTHR34580:SF9">
    <property type="entry name" value="SLL5097 PROTEIN"/>
    <property type="match status" value="1"/>
</dbReference>
<evidence type="ECO:0000259" key="1">
    <source>
        <dbReference type="Pfam" id="PF13280"/>
    </source>
</evidence>
<dbReference type="EMBL" id="JAUDUY010000001">
    <property type="protein sequence ID" value="MDM9630251.1"/>
    <property type="molecule type" value="Genomic_DNA"/>
</dbReference>
<reference evidence="2" key="1">
    <citation type="submission" date="2023-06" db="EMBL/GenBank/DDBJ databases">
        <title>Robiginitalea aurantiacus sp. nov. and Algoriphagus sediminis sp. nov., isolated from coastal sediment.</title>
        <authorList>
            <person name="Zhou Z.Y."/>
            <person name="An J."/>
            <person name="Jia Y.W."/>
            <person name="Du Z.J."/>
        </authorList>
    </citation>
    <scope>NUCLEOTIDE SEQUENCE</scope>
    <source>
        <strain evidence="2">M39</strain>
    </source>
</reference>
<keyword evidence="3" id="KW-1185">Reference proteome</keyword>
<dbReference type="RefSeq" id="WP_289723611.1">
    <property type="nucleotide sequence ID" value="NZ_JAUDUY010000001.1"/>
</dbReference>